<sequence length="153" mass="16963">MVHLGPGVQYVAEGGRAYLSPSDPQDVVIETKKITARLRHGVLSIRLGKYIKSSAEAEAISHTRKLLLTFSRNAFGDSDERMIRAGTTNPNGMTLCTTNIIAFEIQFIIFLINTRRGELSAAGSIRGSETPNLIKATRQIVDRFYDVELLRLL</sequence>
<gene>
    <name evidence="1" type="ORF">NQ315_000137</name>
</gene>
<dbReference type="Proteomes" id="UP001159042">
    <property type="component" value="Unassembled WGS sequence"/>
</dbReference>
<reference evidence="1 2" key="1">
    <citation type="journal article" date="2023" name="Insect Mol. Biol.">
        <title>Genome sequencing provides insights into the evolution of gene families encoding plant cell wall-degrading enzymes in longhorned beetles.</title>
        <authorList>
            <person name="Shin N.R."/>
            <person name="Okamura Y."/>
            <person name="Kirsch R."/>
            <person name="Pauchet Y."/>
        </authorList>
    </citation>
    <scope>NUCLEOTIDE SEQUENCE [LARGE SCALE GENOMIC DNA]</scope>
    <source>
        <strain evidence="1">EAD_L_NR</strain>
    </source>
</reference>
<protein>
    <submittedName>
        <fullName evidence="1">Uncharacterized protein</fullName>
    </submittedName>
</protein>
<proteinExistence type="predicted"/>
<organism evidence="1 2">
    <name type="scientific">Exocentrus adspersus</name>
    <dbReference type="NCBI Taxonomy" id="1586481"/>
    <lineage>
        <taxon>Eukaryota</taxon>
        <taxon>Metazoa</taxon>
        <taxon>Ecdysozoa</taxon>
        <taxon>Arthropoda</taxon>
        <taxon>Hexapoda</taxon>
        <taxon>Insecta</taxon>
        <taxon>Pterygota</taxon>
        <taxon>Neoptera</taxon>
        <taxon>Endopterygota</taxon>
        <taxon>Coleoptera</taxon>
        <taxon>Polyphaga</taxon>
        <taxon>Cucujiformia</taxon>
        <taxon>Chrysomeloidea</taxon>
        <taxon>Cerambycidae</taxon>
        <taxon>Lamiinae</taxon>
        <taxon>Acanthocinini</taxon>
        <taxon>Exocentrus</taxon>
    </lineage>
</organism>
<name>A0AAV8VR16_9CUCU</name>
<dbReference type="CDD" id="cd06464">
    <property type="entry name" value="ACD_sHsps-like"/>
    <property type="match status" value="1"/>
</dbReference>
<evidence type="ECO:0000313" key="1">
    <source>
        <dbReference type="EMBL" id="KAJ8916495.1"/>
    </source>
</evidence>
<keyword evidence="2" id="KW-1185">Reference proteome</keyword>
<dbReference type="EMBL" id="JANEYG010000041">
    <property type="protein sequence ID" value="KAJ8916495.1"/>
    <property type="molecule type" value="Genomic_DNA"/>
</dbReference>
<evidence type="ECO:0000313" key="2">
    <source>
        <dbReference type="Proteomes" id="UP001159042"/>
    </source>
</evidence>
<comment type="caution">
    <text evidence="1">The sequence shown here is derived from an EMBL/GenBank/DDBJ whole genome shotgun (WGS) entry which is preliminary data.</text>
</comment>
<dbReference type="AlphaFoldDB" id="A0AAV8VR16"/>
<accession>A0AAV8VR16</accession>